<feature type="domain" description="Glycosyltransferase subfamily 4-like N-terminal" evidence="2">
    <location>
        <begin position="21"/>
        <end position="150"/>
    </location>
</feature>
<name>A0ABY4GRJ3_9BACI</name>
<proteinExistence type="predicted"/>
<dbReference type="Pfam" id="PF13439">
    <property type="entry name" value="Glyco_transf_4"/>
    <property type="match status" value="1"/>
</dbReference>
<feature type="domain" description="Glycosyl transferase family 1" evidence="1">
    <location>
        <begin position="186"/>
        <end position="350"/>
    </location>
</feature>
<evidence type="ECO:0000313" key="4">
    <source>
        <dbReference type="Proteomes" id="UP000831537"/>
    </source>
</evidence>
<protein>
    <submittedName>
        <fullName evidence="3">Glycosyltransferase</fullName>
        <ecNumber evidence="3">2.4.-.-</ecNumber>
    </submittedName>
</protein>
<dbReference type="PANTHER" id="PTHR12526">
    <property type="entry name" value="GLYCOSYLTRANSFERASE"/>
    <property type="match status" value="1"/>
</dbReference>
<dbReference type="Gene3D" id="3.40.50.2000">
    <property type="entry name" value="Glycogen Phosphorylase B"/>
    <property type="match status" value="2"/>
</dbReference>
<gene>
    <name evidence="3" type="ORF">MUN87_09065</name>
</gene>
<evidence type="ECO:0000259" key="1">
    <source>
        <dbReference type="Pfam" id="PF00534"/>
    </source>
</evidence>
<accession>A0ABY4GRJ3</accession>
<dbReference type="InterPro" id="IPR001296">
    <property type="entry name" value="Glyco_trans_1"/>
</dbReference>
<dbReference type="RefSeq" id="WP_244747447.1">
    <property type="nucleotide sequence ID" value="NZ_CP095071.1"/>
</dbReference>
<keyword evidence="3" id="KW-0328">Glycosyltransferase</keyword>
<dbReference type="GO" id="GO:0016757">
    <property type="term" value="F:glycosyltransferase activity"/>
    <property type="evidence" value="ECO:0007669"/>
    <property type="project" value="UniProtKB-KW"/>
</dbReference>
<dbReference type="PANTHER" id="PTHR12526:SF630">
    <property type="entry name" value="GLYCOSYLTRANSFERASE"/>
    <property type="match status" value="1"/>
</dbReference>
<organism evidence="3 4">
    <name type="scientific">Gracilibacillus salinarum</name>
    <dbReference type="NCBI Taxonomy" id="2932255"/>
    <lineage>
        <taxon>Bacteria</taxon>
        <taxon>Bacillati</taxon>
        <taxon>Bacillota</taxon>
        <taxon>Bacilli</taxon>
        <taxon>Bacillales</taxon>
        <taxon>Bacillaceae</taxon>
        <taxon>Gracilibacillus</taxon>
    </lineage>
</organism>
<dbReference type="Pfam" id="PF00534">
    <property type="entry name" value="Glycos_transf_1"/>
    <property type="match status" value="1"/>
</dbReference>
<reference evidence="3 4" key="1">
    <citation type="submission" date="2022-04" db="EMBL/GenBank/DDBJ databases">
        <title>Gracilibacillus sp. isolated from saltern.</title>
        <authorList>
            <person name="Won M."/>
            <person name="Lee C.-M."/>
            <person name="Woen H.-Y."/>
            <person name="Kwon S.-W."/>
        </authorList>
    </citation>
    <scope>NUCLEOTIDE SEQUENCE [LARGE SCALE GENOMIC DNA]</scope>
    <source>
        <strain evidence="3 4">SSPM10-3</strain>
    </source>
</reference>
<dbReference type="EC" id="2.4.-.-" evidence="3"/>
<dbReference type="Proteomes" id="UP000831537">
    <property type="component" value="Chromosome"/>
</dbReference>
<sequence>MNVGGFLRICVTGPVNTNQSFGGVAIFTESLADAFKELGHEVLIVTDYSETKETIKNSSIISVGKKSMRKNLFMHYKLRKKIIEFSPNILISSLEYGFVNSFIKKNIDNCTTIHYLHAFPSIRRKLIDAFFLFLGSKMISSKSDFVISNSGLTSVINSEIFNTKSDCIINVGLGYDFIENLKESNVKKTPSNNEFNILYAGRLVKEKNVDFIIKGFESATREIKDKVVKLNIVGDGPEKTNLHELVRNLGIETKVVFHGKVDPQKITNFYLESNLFISLNPHEPYGIVYLEALTSGCKIICPMTGGQMDTLIDYREYVNVVNPYDSNDISKAIFNTIYDNNIINEPQKLIANFSYIEVAKQIEFFIKKQIKIKSLE</sequence>
<evidence type="ECO:0000259" key="2">
    <source>
        <dbReference type="Pfam" id="PF13439"/>
    </source>
</evidence>
<dbReference type="EMBL" id="CP095071">
    <property type="protein sequence ID" value="UOQ87011.1"/>
    <property type="molecule type" value="Genomic_DNA"/>
</dbReference>
<keyword evidence="3" id="KW-0808">Transferase</keyword>
<dbReference type="SUPFAM" id="SSF53756">
    <property type="entry name" value="UDP-Glycosyltransferase/glycogen phosphorylase"/>
    <property type="match status" value="1"/>
</dbReference>
<dbReference type="InterPro" id="IPR028098">
    <property type="entry name" value="Glyco_trans_4-like_N"/>
</dbReference>
<evidence type="ECO:0000313" key="3">
    <source>
        <dbReference type="EMBL" id="UOQ87011.1"/>
    </source>
</evidence>
<keyword evidence="4" id="KW-1185">Reference proteome</keyword>